<protein>
    <submittedName>
        <fullName evidence="1">Uncharacterized protein</fullName>
    </submittedName>
</protein>
<evidence type="ECO:0000313" key="1">
    <source>
        <dbReference type="EMBL" id="BAC84302.1"/>
    </source>
</evidence>
<reference evidence="1" key="2">
    <citation type="submission" date="2002-06" db="EMBL/GenBank/DDBJ databases">
        <title>Oryza sativa nipponbare(GA3) genomic DNA, chromosome 7, PAC clone:P0443H10.</title>
        <authorList>
            <person name="Sasaki T."/>
            <person name="Matsumoto T."/>
            <person name="Katayose Y."/>
        </authorList>
    </citation>
    <scope>NUCLEOTIDE SEQUENCE</scope>
</reference>
<dbReference type="AlphaFoldDB" id="Q6Z148"/>
<dbReference type="EMBL" id="AP005447">
    <property type="protein sequence ID" value="BAD31402.1"/>
    <property type="molecule type" value="Genomic_DNA"/>
</dbReference>
<dbReference type="Proteomes" id="UP000000763">
    <property type="component" value="Chromosome 7"/>
</dbReference>
<organism evidence="1 3">
    <name type="scientific">Oryza sativa subsp. japonica</name>
    <name type="common">Rice</name>
    <dbReference type="NCBI Taxonomy" id="39947"/>
    <lineage>
        <taxon>Eukaryota</taxon>
        <taxon>Viridiplantae</taxon>
        <taxon>Streptophyta</taxon>
        <taxon>Embryophyta</taxon>
        <taxon>Tracheophyta</taxon>
        <taxon>Spermatophyta</taxon>
        <taxon>Magnoliopsida</taxon>
        <taxon>Liliopsida</taxon>
        <taxon>Poales</taxon>
        <taxon>Poaceae</taxon>
        <taxon>BOP clade</taxon>
        <taxon>Oryzoideae</taxon>
        <taxon>Oryzeae</taxon>
        <taxon>Oryzinae</taxon>
        <taxon>Oryza</taxon>
        <taxon>Oryza sativa</taxon>
    </lineage>
</organism>
<dbReference type="EMBL" id="AP005451">
    <property type="protein sequence ID" value="BAC84302.1"/>
    <property type="molecule type" value="Genomic_DNA"/>
</dbReference>
<evidence type="ECO:0000313" key="2">
    <source>
        <dbReference type="EMBL" id="BAD31402.1"/>
    </source>
</evidence>
<name>Q6Z148_ORYSJ</name>
<reference evidence="3" key="3">
    <citation type="journal article" date="2005" name="Nature">
        <title>The map-based sequence of the rice genome.</title>
        <authorList>
            <consortium name="International rice genome sequencing project (IRGSP)"/>
            <person name="Matsumoto T."/>
            <person name="Wu J."/>
            <person name="Kanamori H."/>
            <person name="Katayose Y."/>
            <person name="Fujisawa M."/>
            <person name="Namiki N."/>
            <person name="Mizuno H."/>
            <person name="Yamamoto K."/>
            <person name="Antonio B.A."/>
            <person name="Baba T."/>
            <person name="Sakata K."/>
            <person name="Nagamura Y."/>
            <person name="Aoki H."/>
            <person name="Arikawa K."/>
            <person name="Arita K."/>
            <person name="Bito T."/>
            <person name="Chiden Y."/>
            <person name="Fujitsuka N."/>
            <person name="Fukunaka R."/>
            <person name="Hamada M."/>
            <person name="Harada C."/>
            <person name="Hayashi A."/>
            <person name="Hijishita S."/>
            <person name="Honda M."/>
            <person name="Hosokawa S."/>
            <person name="Ichikawa Y."/>
            <person name="Idonuma A."/>
            <person name="Iijima M."/>
            <person name="Ikeda M."/>
            <person name="Ikeno M."/>
            <person name="Ito K."/>
            <person name="Ito S."/>
            <person name="Ito T."/>
            <person name="Ito Y."/>
            <person name="Ito Y."/>
            <person name="Iwabuchi A."/>
            <person name="Kamiya K."/>
            <person name="Karasawa W."/>
            <person name="Kurita K."/>
            <person name="Katagiri S."/>
            <person name="Kikuta A."/>
            <person name="Kobayashi H."/>
            <person name="Kobayashi N."/>
            <person name="Machita K."/>
            <person name="Maehara T."/>
            <person name="Masukawa M."/>
            <person name="Mizubayashi T."/>
            <person name="Mukai Y."/>
            <person name="Nagasaki H."/>
            <person name="Nagata Y."/>
            <person name="Naito S."/>
            <person name="Nakashima M."/>
            <person name="Nakama Y."/>
            <person name="Nakamichi Y."/>
            <person name="Nakamura M."/>
            <person name="Meguro A."/>
            <person name="Negishi M."/>
            <person name="Ohta I."/>
            <person name="Ohta T."/>
            <person name="Okamoto M."/>
            <person name="Ono N."/>
            <person name="Saji S."/>
            <person name="Sakaguchi M."/>
            <person name="Sakai K."/>
            <person name="Shibata M."/>
            <person name="Shimokawa T."/>
            <person name="Song J."/>
            <person name="Takazaki Y."/>
            <person name="Terasawa K."/>
            <person name="Tsugane M."/>
            <person name="Tsuji K."/>
            <person name="Ueda S."/>
            <person name="Waki K."/>
            <person name="Yamagata H."/>
            <person name="Yamamoto M."/>
            <person name="Yamamoto S."/>
            <person name="Yamane H."/>
            <person name="Yoshiki S."/>
            <person name="Yoshihara R."/>
            <person name="Yukawa K."/>
            <person name="Zhong H."/>
            <person name="Yano M."/>
            <person name="Yuan Q."/>
            <person name="Ouyang S."/>
            <person name="Liu J."/>
            <person name="Jones K.M."/>
            <person name="Gansberger K."/>
            <person name="Moffat K."/>
            <person name="Hill J."/>
            <person name="Bera J."/>
            <person name="Fadrosh D."/>
            <person name="Jin S."/>
            <person name="Johri S."/>
            <person name="Kim M."/>
            <person name="Overton L."/>
            <person name="Reardon M."/>
            <person name="Tsitrin T."/>
            <person name="Vuong H."/>
            <person name="Weaver B."/>
            <person name="Ciecko A."/>
            <person name="Tallon L."/>
            <person name="Jackson J."/>
            <person name="Pai G."/>
            <person name="Aken S.V."/>
            <person name="Utterback T."/>
            <person name="Reidmuller S."/>
            <person name="Feldblyum T."/>
            <person name="Hsiao J."/>
            <person name="Zismann V."/>
            <person name="Iobst S."/>
            <person name="de Vazeille A.R."/>
            <person name="Buell C.R."/>
            <person name="Ying K."/>
            <person name="Li Y."/>
            <person name="Lu T."/>
            <person name="Huang Y."/>
            <person name="Zhao Q."/>
            <person name="Feng Q."/>
            <person name="Zhang L."/>
            <person name="Zhu J."/>
            <person name="Weng Q."/>
            <person name="Mu J."/>
            <person name="Lu Y."/>
            <person name="Fan D."/>
            <person name="Liu Y."/>
            <person name="Guan J."/>
            <person name="Zhang Y."/>
            <person name="Yu S."/>
            <person name="Liu X."/>
            <person name="Zhang Y."/>
            <person name="Hong G."/>
            <person name="Han B."/>
            <person name="Choisne N."/>
            <person name="Demange N."/>
            <person name="Orjeda G."/>
            <person name="Samain S."/>
            <person name="Cattolico L."/>
            <person name="Pelletier E."/>
            <person name="Couloux A."/>
            <person name="Segurens B."/>
            <person name="Wincker P."/>
            <person name="D'Hont A."/>
            <person name="Scarpelli C."/>
            <person name="Weissenbach J."/>
            <person name="Salanoubat M."/>
            <person name="Quetier F."/>
            <person name="Yu Y."/>
            <person name="Kim H.R."/>
            <person name="Rambo T."/>
            <person name="Currie J."/>
            <person name="Collura K."/>
            <person name="Luo M."/>
            <person name="Yang T."/>
            <person name="Ammiraju J.S.S."/>
            <person name="Engler F."/>
            <person name="Soderlund C."/>
            <person name="Wing R.A."/>
            <person name="Palmer L.E."/>
            <person name="de la Bastide M."/>
            <person name="Spiegel L."/>
            <person name="Nascimento L."/>
            <person name="Zutavern T."/>
            <person name="O'Shaughnessy A."/>
            <person name="Dike S."/>
            <person name="Dedhia N."/>
            <person name="Preston R."/>
            <person name="Balija V."/>
            <person name="McCombie W.R."/>
            <person name="Chow T."/>
            <person name="Chen H."/>
            <person name="Chung M."/>
            <person name="Chen C."/>
            <person name="Shaw J."/>
            <person name="Wu H."/>
            <person name="Hsiao K."/>
            <person name="Chao Y."/>
            <person name="Chu M."/>
            <person name="Cheng C."/>
            <person name="Hour A."/>
            <person name="Lee P."/>
            <person name="Lin S."/>
            <person name="Lin Y."/>
            <person name="Liou J."/>
            <person name="Liu S."/>
            <person name="Hsing Y."/>
            <person name="Raghuvanshi S."/>
            <person name="Mohanty A."/>
            <person name="Bharti A.K."/>
            <person name="Gaur A."/>
            <person name="Gupta V."/>
            <person name="Kumar D."/>
            <person name="Ravi V."/>
            <person name="Vij S."/>
            <person name="Kapur A."/>
            <person name="Khurana P."/>
            <person name="Khurana P."/>
            <person name="Khurana J.P."/>
            <person name="Tyagi A.K."/>
            <person name="Gaikwad K."/>
            <person name="Singh A."/>
            <person name="Dalal V."/>
            <person name="Srivastava S."/>
            <person name="Dixit A."/>
            <person name="Pal A.K."/>
            <person name="Ghazi I.A."/>
            <person name="Yadav M."/>
            <person name="Pandit A."/>
            <person name="Bhargava A."/>
            <person name="Sureshbabu K."/>
            <person name="Batra K."/>
            <person name="Sharma T.R."/>
            <person name="Mohapatra T."/>
            <person name="Singh N.K."/>
            <person name="Messing J."/>
            <person name="Nelson A.B."/>
            <person name="Fuks G."/>
            <person name="Kavchok S."/>
            <person name="Keizer G."/>
            <person name="Linton E."/>
            <person name="Llaca V."/>
            <person name="Song R."/>
            <person name="Tanyolac B."/>
            <person name="Young S."/>
            <person name="Ho-Il K."/>
            <person name="Hahn J.H."/>
            <person name="Sangsakoo G."/>
            <person name="Vanavichit A."/>
            <person name="de Mattos Luiz.A.T."/>
            <person name="Zimmer P.D."/>
            <person name="Malone G."/>
            <person name="Dellagostin O."/>
            <person name="de Oliveira A.C."/>
            <person name="Bevan M."/>
            <person name="Bancroft I."/>
            <person name="Minx P."/>
            <person name="Cordum H."/>
            <person name="Wilson R."/>
            <person name="Cheng Z."/>
            <person name="Jin W."/>
            <person name="Jiang J."/>
            <person name="Leong S.A."/>
            <person name="Iwama H."/>
            <person name="Gojobori T."/>
            <person name="Itoh T."/>
            <person name="Niimura Y."/>
            <person name="Fujii Y."/>
            <person name="Habara T."/>
            <person name="Sakai H."/>
            <person name="Sato Y."/>
            <person name="Wilson G."/>
            <person name="Kumar K."/>
            <person name="McCouch S."/>
            <person name="Juretic N."/>
            <person name="Hoen D."/>
            <person name="Wright S."/>
            <person name="Bruskiewich R."/>
            <person name="Bureau T."/>
            <person name="Miyao A."/>
            <person name="Hirochika H."/>
            <person name="Nishikawa T."/>
            <person name="Kadowaki K."/>
            <person name="Sugiura M."/>
            <person name="Burr B."/>
            <person name="Sasaki T."/>
        </authorList>
    </citation>
    <scope>NUCLEOTIDE SEQUENCE [LARGE SCALE GENOMIC DNA]</scope>
    <source>
        <strain evidence="3">cv. Nipponbare</strain>
    </source>
</reference>
<sequence length="114" mass="13086">MARRRRMASASRRRARSGRWDAQKRAFEEEIDRRMMARGLSSGWYPPLGTTTMLVPATYGARSGTTMARSAFPLLQWMKQDGLNRRNKLHRGGGIRQASEDVKWIKGDVVYGWV</sequence>
<evidence type="ECO:0000313" key="3">
    <source>
        <dbReference type="Proteomes" id="UP000000763"/>
    </source>
</evidence>
<gene>
    <name evidence="2" type="ORF">P0035G02.1</name>
    <name evidence="1" type="ORF">P0443H10.21</name>
</gene>
<reference evidence="3" key="4">
    <citation type="journal article" date="2008" name="Nucleic Acids Res.">
        <title>The rice annotation project database (RAP-DB): 2008 update.</title>
        <authorList>
            <consortium name="The rice annotation project (RAP)"/>
        </authorList>
    </citation>
    <scope>GENOME REANNOTATION</scope>
    <source>
        <strain evidence="3">cv. Nipponbare</strain>
    </source>
</reference>
<reference evidence="2" key="1">
    <citation type="submission" date="2002-06" db="EMBL/GenBank/DDBJ databases">
        <title>Oryza sativa nipponbare(GA3) genomic DNA, chromosome 7, PAC clone:P0035G02.</title>
        <authorList>
            <person name="Sasaki T."/>
            <person name="Matsumoto T."/>
            <person name="Katayose Y."/>
        </authorList>
    </citation>
    <scope>NUCLEOTIDE SEQUENCE</scope>
</reference>
<accession>Q6Z148</accession>
<proteinExistence type="predicted"/>